<dbReference type="GO" id="GO:0006355">
    <property type="term" value="P:regulation of DNA-templated transcription"/>
    <property type="evidence" value="ECO:0007669"/>
    <property type="project" value="InterPro"/>
</dbReference>
<keyword evidence="3" id="KW-0238">DNA-binding</keyword>
<dbReference type="Proteomes" id="UP000321726">
    <property type="component" value="Unassembled WGS sequence"/>
</dbReference>
<dbReference type="InterPro" id="IPR016032">
    <property type="entry name" value="Sig_transdc_resp-reg_C-effctor"/>
</dbReference>
<organism evidence="3 4">
    <name type="scientific">Halomonas cupida</name>
    <dbReference type="NCBI Taxonomy" id="44933"/>
    <lineage>
        <taxon>Bacteria</taxon>
        <taxon>Pseudomonadati</taxon>
        <taxon>Pseudomonadota</taxon>
        <taxon>Gammaproteobacteria</taxon>
        <taxon>Oceanospirillales</taxon>
        <taxon>Halomonadaceae</taxon>
        <taxon>Halomonas</taxon>
    </lineage>
</organism>
<dbReference type="Gene3D" id="1.10.10.10">
    <property type="entry name" value="Winged helix-like DNA-binding domain superfamily/Winged helix DNA-binding domain"/>
    <property type="match status" value="1"/>
</dbReference>
<dbReference type="Pfam" id="PF00196">
    <property type="entry name" value="GerE"/>
    <property type="match status" value="1"/>
</dbReference>
<dbReference type="GO" id="GO:0003677">
    <property type="term" value="F:DNA binding"/>
    <property type="evidence" value="ECO:0007669"/>
    <property type="project" value="UniProtKB-KW"/>
</dbReference>
<dbReference type="OrthoDB" id="5497412at2"/>
<dbReference type="InterPro" id="IPR000792">
    <property type="entry name" value="Tscrpt_reg_LuxR_C"/>
</dbReference>
<dbReference type="SUPFAM" id="SSF46894">
    <property type="entry name" value="C-terminal effector domain of the bipartite response regulators"/>
    <property type="match status" value="1"/>
</dbReference>
<dbReference type="STRING" id="44933.SAMN05660971_03099"/>
<evidence type="ECO:0000313" key="4">
    <source>
        <dbReference type="Proteomes" id="UP000184123"/>
    </source>
</evidence>
<gene>
    <name evidence="2" type="ORF">HCU01_22570</name>
    <name evidence="3" type="ORF">SAMN05660971_03099</name>
</gene>
<dbReference type="EMBL" id="BJXU01000088">
    <property type="protein sequence ID" value="GEN24308.1"/>
    <property type="molecule type" value="Genomic_DNA"/>
</dbReference>
<protein>
    <submittedName>
        <fullName evidence="3">DNA-binding transcriptional regulator, CsgD family</fullName>
    </submittedName>
    <submittedName>
        <fullName evidence="2">LuxR family transcriptional regulator</fullName>
    </submittedName>
</protein>
<feature type="domain" description="HTH luxR-type" evidence="1">
    <location>
        <begin position="291"/>
        <end position="356"/>
    </location>
</feature>
<name>A0A1M7J4J3_9GAMM</name>
<dbReference type="RefSeq" id="WP_073436112.1">
    <property type="nucleotide sequence ID" value="NZ_BJXU01000088.1"/>
</dbReference>
<sequence>MTNSADKLADLIYAAMLGESPWQHFLDQLAHQVPNGKTVLVMHDEAVARGHIPLASGVDPGILRLYGAYYASVNLFIAPAATRPNGVGFVDEALVPLRQLRKTEFYNDFLAPHEMPSRVSLTIEHEQNEVFILALLSDAINQDDKQQVAHMLSSLAPHLQRAARFYRQSTAPCLDGQIFDAMDIAVAIVGEPSRLKRASPYAERLLSTGYHLSLNACGRLVMGNAEAQRRLQGMLSRWYCGPKVVTLQLPDARITLIRLVDNDISFYFEGPTVAVLIEESDGSLHRLDLPRIGALFQLSPAELRALADAIDGKSTQQIAEESARSVETIRSQLKSLYRKTDCHSREDLLKRILALR</sequence>
<dbReference type="SMART" id="SM00421">
    <property type="entry name" value="HTH_LUXR"/>
    <property type="match status" value="1"/>
</dbReference>
<evidence type="ECO:0000313" key="2">
    <source>
        <dbReference type="EMBL" id="GEN24308.1"/>
    </source>
</evidence>
<reference evidence="3 4" key="1">
    <citation type="submission" date="2016-11" db="EMBL/GenBank/DDBJ databases">
        <authorList>
            <person name="Jaros S."/>
            <person name="Januszkiewicz K."/>
            <person name="Wedrychowicz H."/>
        </authorList>
    </citation>
    <scope>NUCLEOTIDE SEQUENCE [LARGE SCALE GENOMIC DNA]</scope>
    <source>
        <strain evidence="3 4">DSM 4740</strain>
    </source>
</reference>
<evidence type="ECO:0000259" key="1">
    <source>
        <dbReference type="PROSITE" id="PS50043"/>
    </source>
</evidence>
<evidence type="ECO:0000313" key="3">
    <source>
        <dbReference type="EMBL" id="SHM47753.1"/>
    </source>
</evidence>
<dbReference type="PROSITE" id="PS50043">
    <property type="entry name" value="HTH_LUXR_2"/>
    <property type="match status" value="1"/>
</dbReference>
<dbReference type="InterPro" id="IPR036388">
    <property type="entry name" value="WH-like_DNA-bd_sf"/>
</dbReference>
<reference evidence="2 5" key="2">
    <citation type="submission" date="2019-07" db="EMBL/GenBank/DDBJ databases">
        <title>Whole genome shotgun sequence of Halomonas cupida NBRC 102219.</title>
        <authorList>
            <person name="Hosoyama A."/>
            <person name="Uohara A."/>
            <person name="Ohji S."/>
            <person name="Ichikawa N."/>
        </authorList>
    </citation>
    <scope>NUCLEOTIDE SEQUENCE [LARGE SCALE GENOMIC DNA]</scope>
    <source>
        <strain evidence="2 5">NBRC 102219</strain>
    </source>
</reference>
<proteinExistence type="predicted"/>
<dbReference type="Proteomes" id="UP000184123">
    <property type="component" value="Unassembled WGS sequence"/>
</dbReference>
<accession>A0A1M7J4J3</accession>
<evidence type="ECO:0000313" key="5">
    <source>
        <dbReference type="Proteomes" id="UP000321726"/>
    </source>
</evidence>
<dbReference type="EMBL" id="FRCA01000008">
    <property type="protein sequence ID" value="SHM47753.1"/>
    <property type="molecule type" value="Genomic_DNA"/>
</dbReference>
<dbReference type="AlphaFoldDB" id="A0A1M7J4J3"/>
<keyword evidence="5" id="KW-1185">Reference proteome</keyword>